<dbReference type="InterPro" id="IPR036179">
    <property type="entry name" value="Ig-like_dom_sf"/>
</dbReference>
<name>A0AAV4JQX8_9GAST</name>
<dbReference type="InterPro" id="IPR003599">
    <property type="entry name" value="Ig_sub"/>
</dbReference>
<dbReference type="SMART" id="SM00409">
    <property type="entry name" value="IG"/>
    <property type="match status" value="1"/>
</dbReference>
<feature type="domain" description="Ig-like" evidence="2">
    <location>
        <begin position="54"/>
        <end position="168"/>
    </location>
</feature>
<dbReference type="AlphaFoldDB" id="A0AAV4JQX8"/>
<reference evidence="3 4" key="1">
    <citation type="journal article" date="2021" name="Elife">
        <title>Chloroplast acquisition without the gene transfer in kleptoplastic sea slugs, Plakobranchus ocellatus.</title>
        <authorList>
            <person name="Maeda T."/>
            <person name="Takahashi S."/>
            <person name="Yoshida T."/>
            <person name="Shimamura S."/>
            <person name="Takaki Y."/>
            <person name="Nagai Y."/>
            <person name="Toyoda A."/>
            <person name="Suzuki Y."/>
            <person name="Arimoto A."/>
            <person name="Ishii H."/>
            <person name="Satoh N."/>
            <person name="Nishiyama T."/>
            <person name="Hasebe M."/>
            <person name="Maruyama T."/>
            <person name="Minagawa J."/>
            <person name="Obokata J."/>
            <person name="Shigenobu S."/>
        </authorList>
    </citation>
    <scope>NUCLEOTIDE SEQUENCE [LARGE SCALE GENOMIC DNA]</scope>
</reference>
<gene>
    <name evidence="3" type="ORF">ElyMa_001681200</name>
</gene>
<evidence type="ECO:0000259" key="2">
    <source>
        <dbReference type="PROSITE" id="PS50835"/>
    </source>
</evidence>
<dbReference type="EMBL" id="BMAT01003420">
    <property type="protein sequence ID" value="GFS25172.1"/>
    <property type="molecule type" value="Genomic_DNA"/>
</dbReference>
<dbReference type="InterPro" id="IPR007110">
    <property type="entry name" value="Ig-like_dom"/>
</dbReference>
<dbReference type="PROSITE" id="PS50835">
    <property type="entry name" value="IG_LIKE"/>
    <property type="match status" value="1"/>
</dbReference>
<dbReference type="Proteomes" id="UP000762676">
    <property type="component" value="Unassembled WGS sequence"/>
</dbReference>
<evidence type="ECO:0000313" key="4">
    <source>
        <dbReference type="Proteomes" id="UP000762676"/>
    </source>
</evidence>
<dbReference type="InterPro" id="IPR013783">
    <property type="entry name" value="Ig-like_fold"/>
</dbReference>
<feature type="region of interest" description="Disordered" evidence="1">
    <location>
        <begin position="188"/>
        <end position="207"/>
    </location>
</feature>
<dbReference type="InterPro" id="IPR013106">
    <property type="entry name" value="Ig_V-set"/>
</dbReference>
<keyword evidence="4" id="KW-1185">Reference proteome</keyword>
<evidence type="ECO:0000256" key="1">
    <source>
        <dbReference type="SAM" id="MobiDB-lite"/>
    </source>
</evidence>
<accession>A0AAV4JQX8</accession>
<proteinExistence type="predicted"/>
<evidence type="ECO:0000313" key="3">
    <source>
        <dbReference type="EMBL" id="GFS25172.1"/>
    </source>
</evidence>
<dbReference type="SMART" id="SM00406">
    <property type="entry name" value="IGv"/>
    <property type="match status" value="1"/>
</dbReference>
<sequence length="234" mass="25910">MHYHWLIQQPDLPPTPPSPAHLHPHGIHDLNASSCLSLDLSISHWDLGLNHRAPLTTQDVKGHVQKSATLRCKLATHHQDWFVINWHRVSPMDEPVLLVGLPVRNKIPEWGPDISADFQARLRPIITVEKSHVEFNIKLSNLTCEDDGEYSCSAVTLHGEITATSKLTIKELEEVREEPKLGAVCTGSECEDLNSPPSDSLGGPTDDSTRLSSLIGSATLASLACLFHLLWLRL</sequence>
<dbReference type="SUPFAM" id="SSF48726">
    <property type="entry name" value="Immunoglobulin"/>
    <property type="match status" value="1"/>
</dbReference>
<organism evidence="3 4">
    <name type="scientific">Elysia marginata</name>
    <dbReference type="NCBI Taxonomy" id="1093978"/>
    <lineage>
        <taxon>Eukaryota</taxon>
        <taxon>Metazoa</taxon>
        <taxon>Spiralia</taxon>
        <taxon>Lophotrochozoa</taxon>
        <taxon>Mollusca</taxon>
        <taxon>Gastropoda</taxon>
        <taxon>Heterobranchia</taxon>
        <taxon>Euthyneura</taxon>
        <taxon>Panpulmonata</taxon>
        <taxon>Sacoglossa</taxon>
        <taxon>Placobranchoidea</taxon>
        <taxon>Plakobranchidae</taxon>
        <taxon>Elysia</taxon>
    </lineage>
</organism>
<comment type="caution">
    <text evidence="3">The sequence shown here is derived from an EMBL/GenBank/DDBJ whole genome shotgun (WGS) entry which is preliminary data.</text>
</comment>
<dbReference type="Gene3D" id="2.60.40.10">
    <property type="entry name" value="Immunoglobulins"/>
    <property type="match status" value="1"/>
</dbReference>
<protein>
    <recommendedName>
        <fullName evidence="2">Ig-like domain-containing protein</fullName>
    </recommendedName>
</protein>